<evidence type="ECO:0000313" key="1">
    <source>
        <dbReference type="EMBL" id="CRL08460.1"/>
    </source>
</evidence>
<organism evidence="1 2">
    <name type="scientific">Clunio marinus</name>
    <dbReference type="NCBI Taxonomy" id="568069"/>
    <lineage>
        <taxon>Eukaryota</taxon>
        <taxon>Metazoa</taxon>
        <taxon>Ecdysozoa</taxon>
        <taxon>Arthropoda</taxon>
        <taxon>Hexapoda</taxon>
        <taxon>Insecta</taxon>
        <taxon>Pterygota</taxon>
        <taxon>Neoptera</taxon>
        <taxon>Endopterygota</taxon>
        <taxon>Diptera</taxon>
        <taxon>Nematocera</taxon>
        <taxon>Chironomoidea</taxon>
        <taxon>Chironomidae</taxon>
        <taxon>Clunio</taxon>
    </lineage>
</organism>
<dbReference type="EMBL" id="CVRI01000075">
    <property type="protein sequence ID" value="CRL08460.1"/>
    <property type="molecule type" value="Genomic_DNA"/>
</dbReference>
<evidence type="ECO:0000313" key="2">
    <source>
        <dbReference type="Proteomes" id="UP000183832"/>
    </source>
</evidence>
<name>A0A1J1J9A9_9DIPT</name>
<accession>A0A1J1J9A9</accession>
<sequence length="69" mass="7774">MKNYAITQNAFLPFVSSHEILGVNSLPLKLEKELREYKICKDQIAIKQDISELKSHILTLGTIGSTSKK</sequence>
<dbReference type="Proteomes" id="UP000183832">
    <property type="component" value="Unassembled WGS sequence"/>
</dbReference>
<protein>
    <submittedName>
        <fullName evidence="1">CLUMA_CG021464, isoform A</fullName>
    </submittedName>
</protein>
<keyword evidence="2" id="KW-1185">Reference proteome</keyword>
<proteinExistence type="predicted"/>
<dbReference type="AlphaFoldDB" id="A0A1J1J9A9"/>
<gene>
    <name evidence="1" type="ORF">CLUMA_CG021464</name>
</gene>
<reference evidence="1 2" key="1">
    <citation type="submission" date="2015-04" db="EMBL/GenBank/DDBJ databases">
        <authorList>
            <person name="Syromyatnikov M.Y."/>
            <person name="Popov V.N."/>
        </authorList>
    </citation>
    <scope>NUCLEOTIDE SEQUENCE [LARGE SCALE GENOMIC DNA]</scope>
</reference>